<evidence type="ECO:0000313" key="8">
    <source>
        <dbReference type="EMBL" id="KTB30123.1"/>
    </source>
</evidence>
<evidence type="ECO:0000256" key="2">
    <source>
        <dbReference type="ARBA" id="ARBA00004173"/>
    </source>
</evidence>
<comment type="similarity">
    <text evidence="3">Belongs to the FMP46 family.</text>
</comment>
<dbReference type="SUPFAM" id="SSF52833">
    <property type="entry name" value="Thioredoxin-like"/>
    <property type="match status" value="1"/>
</dbReference>
<evidence type="ECO:0000313" key="9">
    <source>
        <dbReference type="Proteomes" id="UP000054988"/>
    </source>
</evidence>
<accession>A0A0W0F1E0</accession>
<comment type="caution">
    <text evidence="8">The sequence shown here is derived from an EMBL/GenBank/DDBJ whole genome shotgun (WGS) entry which is preliminary data.</text>
</comment>
<dbReference type="PANTHER" id="PTHR28071:SF1">
    <property type="entry name" value="REDOX PROTEIN FMP46, MITOCHONDRIAL-RELATED"/>
    <property type="match status" value="1"/>
</dbReference>
<sequence length="165" mass="17892">MFSAFRRIVPEISIFHNPASPPSNKALSLLKAAVSGPYPPGKTTNPPLEFKLEVVESPPTSDQLRTILSYLSAPQQQEASASSLFLSAHPSSPLSSQGNTSLSKIVEAGTKNPNSFKWPVVVNWTAGKACVGDVECVKGILEQVRRKRDGEEKEDEADKPKGWFS</sequence>
<feature type="compositionally biased region" description="Basic and acidic residues" evidence="7">
    <location>
        <begin position="148"/>
        <end position="165"/>
    </location>
</feature>
<dbReference type="AlphaFoldDB" id="A0A0W0F1E0"/>
<feature type="region of interest" description="Disordered" evidence="7">
    <location>
        <begin position="143"/>
        <end position="165"/>
    </location>
</feature>
<dbReference type="GO" id="GO:0005739">
    <property type="term" value="C:mitochondrion"/>
    <property type="evidence" value="ECO:0007669"/>
    <property type="project" value="UniProtKB-SubCell"/>
</dbReference>
<evidence type="ECO:0000256" key="6">
    <source>
        <dbReference type="ARBA" id="ARBA00023128"/>
    </source>
</evidence>
<comment type="subcellular location">
    <subcellularLocation>
        <location evidence="2">Mitochondrion</location>
    </subcellularLocation>
</comment>
<keyword evidence="6" id="KW-0496">Mitochondrion</keyword>
<organism evidence="8 9">
    <name type="scientific">Moniliophthora roreri</name>
    <name type="common">Frosty pod rot fungus</name>
    <name type="synonym">Monilia roreri</name>
    <dbReference type="NCBI Taxonomy" id="221103"/>
    <lineage>
        <taxon>Eukaryota</taxon>
        <taxon>Fungi</taxon>
        <taxon>Dikarya</taxon>
        <taxon>Basidiomycota</taxon>
        <taxon>Agaricomycotina</taxon>
        <taxon>Agaricomycetes</taxon>
        <taxon>Agaricomycetidae</taxon>
        <taxon>Agaricales</taxon>
        <taxon>Marasmiineae</taxon>
        <taxon>Marasmiaceae</taxon>
        <taxon>Moniliophthora</taxon>
    </lineage>
</organism>
<dbReference type="GO" id="GO:0016491">
    <property type="term" value="F:oxidoreductase activity"/>
    <property type="evidence" value="ECO:0007669"/>
    <property type="project" value="UniProtKB-KW"/>
</dbReference>
<reference evidence="8 9" key="1">
    <citation type="submission" date="2015-12" db="EMBL/GenBank/DDBJ databases">
        <title>Draft genome sequence of Moniliophthora roreri, the causal agent of frosty pod rot of cacao.</title>
        <authorList>
            <person name="Aime M.C."/>
            <person name="Diaz-Valderrama J.R."/>
            <person name="Kijpornyongpan T."/>
            <person name="Phillips-Mora W."/>
        </authorList>
    </citation>
    <scope>NUCLEOTIDE SEQUENCE [LARGE SCALE GENOMIC DNA]</scope>
    <source>
        <strain evidence="8 9">MCA 2952</strain>
    </source>
</reference>
<keyword evidence="5" id="KW-0560">Oxidoreductase</keyword>
<dbReference type="EMBL" id="LATX01002396">
    <property type="protein sequence ID" value="KTB30123.1"/>
    <property type="molecule type" value="Genomic_DNA"/>
</dbReference>
<evidence type="ECO:0000256" key="7">
    <source>
        <dbReference type="SAM" id="MobiDB-lite"/>
    </source>
</evidence>
<protein>
    <recommendedName>
        <fullName evidence="10">Duf1687 domain containing protein</fullName>
    </recommendedName>
</protein>
<dbReference type="PANTHER" id="PTHR28071">
    <property type="entry name" value="REDOX PROTEIN FMP46, MITOCHONDRIAL-RELATED"/>
    <property type="match status" value="1"/>
</dbReference>
<proteinExistence type="inferred from homology"/>
<keyword evidence="4" id="KW-0809">Transit peptide</keyword>
<evidence type="ECO:0000256" key="1">
    <source>
        <dbReference type="ARBA" id="ARBA00002963"/>
    </source>
</evidence>
<dbReference type="eggNOG" id="ENOG502S4MH">
    <property type="taxonomic scope" value="Eukaryota"/>
</dbReference>
<dbReference type="InterPro" id="IPR036249">
    <property type="entry name" value="Thioredoxin-like_sf"/>
</dbReference>
<evidence type="ECO:0008006" key="10">
    <source>
        <dbReference type="Google" id="ProtNLM"/>
    </source>
</evidence>
<gene>
    <name evidence="8" type="ORF">WG66_17301</name>
</gene>
<dbReference type="Gene3D" id="3.40.30.10">
    <property type="entry name" value="Glutaredoxin"/>
    <property type="match status" value="1"/>
</dbReference>
<evidence type="ECO:0000256" key="3">
    <source>
        <dbReference type="ARBA" id="ARBA00009734"/>
    </source>
</evidence>
<dbReference type="Proteomes" id="UP000054988">
    <property type="component" value="Unassembled WGS sequence"/>
</dbReference>
<dbReference type="Pfam" id="PF07955">
    <property type="entry name" value="DUF1687"/>
    <property type="match status" value="1"/>
</dbReference>
<evidence type="ECO:0000256" key="4">
    <source>
        <dbReference type="ARBA" id="ARBA00022946"/>
    </source>
</evidence>
<evidence type="ECO:0000256" key="5">
    <source>
        <dbReference type="ARBA" id="ARBA00023002"/>
    </source>
</evidence>
<dbReference type="InterPro" id="IPR012882">
    <property type="entry name" value="Fmp46"/>
</dbReference>
<name>A0A0W0F1E0_MONRR</name>
<comment type="function">
    <text evidence="1">Putative mitochondrial redox protein which could be involved in the reduction of small toxic molecules.</text>
</comment>